<name>A0A336NEL7_BARGR</name>
<evidence type="ECO:0000313" key="8">
    <source>
        <dbReference type="Proteomes" id="UP000253846"/>
    </source>
</evidence>
<accession>A0A336NEL7</accession>
<dbReference type="Gene3D" id="3.40.190.10">
    <property type="entry name" value="Periplasmic binding protein-like II"/>
    <property type="match status" value="1"/>
</dbReference>
<evidence type="ECO:0000313" key="7">
    <source>
        <dbReference type="EMBL" id="SSZ40723.1"/>
    </source>
</evidence>
<proteinExistence type="inferred from homology"/>
<dbReference type="SUPFAM" id="SSF53850">
    <property type="entry name" value="Periplasmic binding protein-like II"/>
    <property type="match status" value="1"/>
</dbReference>
<comment type="similarity">
    <text evidence="2">Belongs to the bacterial solute-binding protein 5 family.</text>
</comment>
<dbReference type="EMBL" id="UFTD01000002">
    <property type="protein sequence ID" value="SSZ40723.1"/>
    <property type="molecule type" value="Genomic_DNA"/>
</dbReference>
<dbReference type="Gene3D" id="3.10.105.10">
    <property type="entry name" value="Dipeptide-binding Protein, Domain 3"/>
    <property type="match status" value="1"/>
</dbReference>
<dbReference type="Pfam" id="PF00496">
    <property type="entry name" value="SBP_bac_5"/>
    <property type="match status" value="1"/>
</dbReference>
<evidence type="ECO:0000256" key="5">
    <source>
        <dbReference type="SAM" id="SignalP"/>
    </source>
</evidence>
<dbReference type="PIRSF" id="PIRSF002741">
    <property type="entry name" value="MppA"/>
    <property type="match status" value="1"/>
</dbReference>
<dbReference type="InterPro" id="IPR039424">
    <property type="entry name" value="SBP_5"/>
</dbReference>
<evidence type="ECO:0000256" key="3">
    <source>
        <dbReference type="ARBA" id="ARBA00022448"/>
    </source>
</evidence>
<organism evidence="7 8">
    <name type="scientific">Bartonella grahamii</name>
    <dbReference type="NCBI Taxonomy" id="33045"/>
    <lineage>
        <taxon>Bacteria</taxon>
        <taxon>Pseudomonadati</taxon>
        <taxon>Pseudomonadota</taxon>
        <taxon>Alphaproteobacteria</taxon>
        <taxon>Hyphomicrobiales</taxon>
        <taxon>Bartonellaceae</taxon>
        <taxon>Bartonella</taxon>
    </lineage>
</organism>
<sequence length="543" mass="61209">MNVKRKILKKSCSFVSAVFVMGVFVQQVSAKTPTDTLVMAWNLDPINTFDPAQLNDRYGIEVVNNICDNLVVSATDDAAKMVPSLAKSWDVLSDDQSTVITFHLRDGLKFNDGRLANANDLVWGMKRVVKLKLSNAATFNEYGITEQNVDEAFQAPDDKTVVMKFDKPYPAELILSNISTNRTAALLDRETLMKNEQDGDMGNRYLASHSACVGPYQLESWRPGEALLLRASSNYWGEAPKLKKILIRHVAEPGTQRLLLEKHDIDVARNLMPEDLSDLQATTDIKVEKVLAPSMIIWGFNTTNPIFANEKVRLAMRYLIDYEGLGKTLLKDVGIPRASFIPLGNLGALDEKEGQPFKLDLQKAKELLTEAGYPDGFEANIFAGASPYPFALPIAQSLQDNAKKVGVHFKIERFVGTQLFSKFYARGFDTIFFGWNNGSADPHTMASRLIYNPDNRFEAKNTGYASWCHGYFDKSMNQKVKDALFEKDPQKRVQMYADLQREFMQKGPYAFIYQTYVSVAMTPDVKKWVWNSAPRIFYSAIEK</sequence>
<evidence type="ECO:0000256" key="4">
    <source>
        <dbReference type="ARBA" id="ARBA00022729"/>
    </source>
</evidence>
<dbReference type="RefSeq" id="WP_026500287.1">
    <property type="nucleotide sequence ID" value="NZ_CACVBG010000010.1"/>
</dbReference>
<dbReference type="GO" id="GO:1904680">
    <property type="term" value="F:peptide transmembrane transporter activity"/>
    <property type="evidence" value="ECO:0007669"/>
    <property type="project" value="TreeGrafter"/>
</dbReference>
<dbReference type="CDD" id="cd08512">
    <property type="entry name" value="PBP2_NikA_DppA_OppA_like_7"/>
    <property type="match status" value="1"/>
</dbReference>
<evidence type="ECO:0000259" key="6">
    <source>
        <dbReference type="Pfam" id="PF00496"/>
    </source>
</evidence>
<keyword evidence="4 5" id="KW-0732">Signal</keyword>
<evidence type="ECO:0000256" key="2">
    <source>
        <dbReference type="ARBA" id="ARBA00005695"/>
    </source>
</evidence>
<dbReference type="Gene3D" id="3.90.76.10">
    <property type="entry name" value="Dipeptide-binding Protein, Domain 1"/>
    <property type="match status" value="1"/>
</dbReference>
<feature type="chain" id="PRO_5016386094" evidence="5">
    <location>
        <begin position="31"/>
        <end position="543"/>
    </location>
</feature>
<gene>
    <name evidence="7" type="primary">dppA_1</name>
    <name evidence="7" type="ORF">NCTC12860_01879</name>
</gene>
<dbReference type="GO" id="GO:0030288">
    <property type="term" value="C:outer membrane-bounded periplasmic space"/>
    <property type="evidence" value="ECO:0007669"/>
    <property type="project" value="UniProtKB-ARBA"/>
</dbReference>
<keyword evidence="3" id="KW-0813">Transport</keyword>
<dbReference type="GO" id="GO:0043190">
    <property type="term" value="C:ATP-binding cassette (ABC) transporter complex"/>
    <property type="evidence" value="ECO:0007669"/>
    <property type="project" value="InterPro"/>
</dbReference>
<dbReference type="InterPro" id="IPR000914">
    <property type="entry name" value="SBP_5_dom"/>
</dbReference>
<feature type="signal peptide" evidence="5">
    <location>
        <begin position="1"/>
        <end position="30"/>
    </location>
</feature>
<comment type="subcellular location">
    <subcellularLocation>
        <location evidence="1">Periplasm</location>
    </subcellularLocation>
</comment>
<reference evidence="7 8" key="1">
    <citation type="submission" date="2018-06" db="EMBL/GenBank/DDBJ databases">
        <authorList>
            <consortium name="Pathogen Informatics"/>
            <person name="Doyle S."/>
        </authorList>
    </citation>
    <scope>NUCLEOTIDE SEQUENCE [LARGE SCALE GENOMIC DNA]</scope>
    <source>
        <strain evidence="7 8">NCTC12860</strain>
    </source>
</reference>
<dbReference type="Proteomes" id="UP000253846">
    <property type="component" value="Unassembled WGS sequence"/>
</dbReference>
<dbReference type="InterPro" id="IPR030678">
    <property type="entry name" value="Peptide/Ni-bd"/>
</dbReference>
<dbReference type="AlphaFoldDB" id="A0A336NEL7"/>
<dbReference type="PANTHER" id="PTHR30290:SF10">
    <property type="entry name" value="PERIPLASMIC OLIGOPEPTIDE-BINDING PROTEIN-RELATED"/>
    <property type="match status" value="1"/>
</dbReference>
<protein>
    <submittedName>
        <fullName evidence="7">Dipeptide-binding protein</fullName>
    </submittedName>
</protein>
<dbReference type="GO" id="GO:0015833">
    <property type="term" value="P:peptide transport"/>
    <property type="evidence" value="ECO:0007669"/>
    <property type="project" value="TreeGrafter"/>
</dbReference>
<feature type="domain" description="Solute-binding protein family 5" evidence="6">
    <location>
        <begin position="80"/>
        <end position="451"/>
    </location>
</feature>
<dbReference type="PANTHER" id="PTHR30290">
    <property type="entry name" value="PERIPLASMIC BINDING COMPONENT OF ABC TRANSPORTER"/>
    <property type="match status" value="1"/>
</dbReference>
<evidence type="ECO:0000256" key="1">
    <source>
        <dbReference type="ARBA" id="ARBA00004418"/>
    </source>
</evidence>